<dbReference type="GO" id="GO:0005509">
    <property type="term" value="F:calcium ion binding"/>
    <property type="evidence" value="ECO:0007669"/>
    <property type="project" value="InterPro"/>
</dbReference>
<dbReference type="SUPFAM" id="SSF49313">
    <property type="entry name" value="Cadherin-like"/>
    <property type="match status" value="1"/>
</dbReference>
<feature type="chain" id="PRO_5029660883" evidence="4">
    <location>
        <begin position="24"/>
        <end position="102"/>
    </location>
</feature>
<evidence type="ECO:0000313" key="6">
    <source>
        <dbReference type="EMBL" id="NXW85259.1"/>
    </source>
</evidence>
<evidence type="ECO:0000256" key="2">
    <source>
        <dbReference type="ARBA" id="ARBA00023136"/>
    </source>
</evidence>
<dbReference type="AlphaFoldDB" id="A0A7L4FF22"/>
<sequence>TAQGRAVAGRVALLAVLLLPVCCREPPEPLRYAIPEELGRGSLVGPLAQDLGLSPADLPARKLRIVSGDEKQYFTLGEDKTNLRVNERIDREGICGAVSPCV</sequence>
<comment type="subcellular location">
    <subcellularLocation>
        <location evidence="1">Membrane</location>
    </subcellularLocation>
</comment>
<gene>
    <name evidence="6" type="primary">Pcdhgb3_0</name>
    <name evidence="6" type="ORF">ALOBEC_R15851</name>
</gene>
<keyword evidence="4" id="KW-0732">Signal</keyword>
<evidence type="ECO:0000256" key="1">
    <source>
        <dbReference type="ARBA" id="ARBA00004370"/>
    </source>
</evidence>
<dbReference type="EMBL" id="VWYH01003110">
    <property type="protein sequence ID" value="NXW85259.1"/>
    <property type="molecule type" value="Genomic_DNA"/>
</dbReference>
<dbReference type="Proteomes" id="UP000541332">
    <property type="component" value="Unassembled WGS sequence"/>
</dbReference>
<evidence type="ECO:0000313" key="7">
    <source>
        <dbReference type="Proteomes" id="UP000541332"/>
    </source>
</evidence>
<feature type="non-terminal residue" evidence="6">
    <location>
        <position position="102"/>
    </location>
</feature>
<dbReference type="GO" id="GO:0005886">
    <property type="term" value="C:plasma membrane"/>
    <property type="evidence" value="ECO:0007669"/>
    <property type="project" value="TreeGrafter"/>
</dbReference>
<protein>
    <submittedName>
        <fullName evidence="6">PCDGF protein</fullName>
    </submittedName>
</protein>
<dbReference type="GO" id="GO:0007155">
    <property type="term" value="P:cell adhesion"/>
    <property type="evidence" value="ECO:0007669"/>
    <property type="project" value="TreeGrafter"/>
</dbReference>
<keyword evidence="2" id="KW-0472">Membrane</keyword>
<reference evidence="6 7" key="1">
    <citation type="submission" date="2020-02" db="EMBL/GenBank/DDBJ databases">
        <title>Bird 10,000 Genomes (B10K) Project - Family phase.</title>
        <authorList>
            <person name="Zhang G."/>
        </authorList>
    </citation>
    <scope>NUCLEOTIDE SEQUENCE [LARGE SCALE GENOMIC DNA]</scope>
    <source>
        <strain evidence="6">B10K-DU-006-06</strain>
    </source>
</reference>
<dbReference type="InterPro" id="IPR015919">
    <property type="entry name" value="Cadherin-like_sf"/>
</dbReference>
<accession>A0A7L4FF22</accession>
<dbReference type="Pfam" id="PF08266">
    <property type="entry name" value="Cadherin_2"/>
    <property type="match status" value="1"/>
</dbReference>
<evidence type="ECO:0000256" key="3">
    <source>
        <dbReference type="ARBA" id="ARBA00023180"/>
    </source>
</evidence>
<feature type="non-terminal residue" evidence="6">
    <location>
        <position position="1"/>
    </location>
</feature>
<dbReference type="OrthoDB" id="6252479at2759"/>
<dbReference type="PANTHER" id="PTHR24028">
    <property type="entry name" value="CADHERIN-87A"/>
    <property type="match status" value="1"/>
</dbReference>
<dbReference type="PANTHER" id="PTHR24028:SF73">
    <property type="entry name" value="PROTOCADHERIN GAMMA-B3-RELATED"/>
    <property type="match status" value="1"/>
</dbReference>
<keyword evidence="7" id="KW-1185">Reference proteome</keyword>
<organism evidence="6 7">
    <name type="scientific">Pampusana beccarii</name>
    <name type="common">Western bronze ground-dove</name>
    <dbReference type="NCBI Taxonomy" id="2953425"/>
    <lineage>
        <taxon>Eukaryota</taxon>
        <taxon>Metazoa</taxon>
        <taxon>Chordata</taxon>
        <taxon>Craniata</taxon>
        <taxon>Vertebrata</taxon>
        <taxon>Euteleostomi</taxon>
        <taxon>Archelosauria</taxon>
        <taxon>Archosauria</taxon>
        <taxon>Dinosauria</taxon>
        <taxon>Saurischia</taxon>
        <taxon>Theropoda</taxon>
        <taxon>Coelurosauria</taxon>
        <taxon>Aves</taxon>
        <taxon>Neognathae</taxon>
        <taxon>Neoaves</taxon>
        <taxon>Columbimorphae</taxon>
        <taxon>Columbiformes</taxon>
        <taxon>Columbidae</taxon>
        <taxon>Pampusana</taxon>
    </lineage>
</organism>
<dbReference type="InterPro" id="IPR050174">
    <property type="entry name" value="Protocadherin/Cadherin-CA"/>
</dbReference>
<evidence type="ECO:0000259" key="5">
    <source>
        <dbReference type="Pfam" id="PF08266"/>
    </source>
</evidence>
<feature type="domain" description="Cadherin N-terminal" evidence="5">
    <location>
        <begin position="30"/>
        <end position="102"/>
    </location>
</feature>
<dbReference type="InterPro" id="IPR013164">
    <property type="entry name" value="Cadherin_N"/>
</dbReference>
<keyword evidence="3" id="KW-0325">Glycoprotein</keyword>
<proteinExistence type="predicted"/>
<name>A0A7L4FF22_9COLU</name>
<evidence type="ECO:0000256" key="4">
    <source>
        <dbReference type="SAM" id="SignalP"/>
    </source>
</evidence>
<dbReference type="Gene3D" id="2.60.40.60">
    <property type="entry name" value="Cadherins"/>
    <property type="match status" value="1"/>
</dbReference>
<feature type="signal peptide" evidence="4">
    <location>
        <begin position="1"/>
        <end position="23"/>
    </location>
</feature>
<comment type="caution">
    <text evidence="6">The sequence shown here is derived from an EMBL/GenBank/DDBJ whole genome shotgun (WGS) entry which is preliminary data.</text>
</comment>